<evidence type="ECO:0000256" key="1">
    <source>
        <dbReference type="SAM" id="SignalP"/>
    </source>
</evidence>
<gene>
    <name evidence="2" type="ORF">GRI58_12955</name>
</gene>
<accession>A0A845AS56</accession>
<reference evidence="2 3" key="1">
    <citation type="submission" date="2019-12" db="EMBL/GenBank/DDBJ databases">
        <title>Genomic-based taxomic classification of the family Erythrobacteraceae.</title>
        <authorList>
            <person name="Xu L."/>
        </authorList>
    </citation>
    <scope>NUCLEOTIDE SEQUENCE [LARGE SCALE GENOMIC DNA]</scope>
    <source>
        <strain evidence="2 3">KEMB 9005-328</strain>
    </source>
</reference>
<evidence type="ECO:0008006" key="4">
    <source>
        <dbReference type="Google" id="ProtNLM"/>
    </source>
</evidence>
<keyword evidence="1" id="KW-0732">Signal</keyword>
<proteinExistence type="predicted"/>
<evidence type="ECO:0000313" key="3">
    <source>
        <dbReference type="Proteomes" id="UP000439780"/>
    </source>
</evidence>
<feature type="signal peptide" evidence="1">
    <location>
        <begin position="1"/>
        <end position="25"/>
    </location>
</feature>
<organism evidence="2 3">
    <name type="scientific">Qipengyuania algicida</name>
    <dbReference type="NCBI Taxonomy" id="1836209"/>
    <lineage>
        <taxon>Bacteria</taxon>
        <taxon>Pseudomonadati</taxon>
        <taxon>Pseudomonadota</taxon>
        <taxon>Alphaproteobacteria</taxon>
        <taxon>Sphingomonadales</taxon>
        <taxon>Erythrobacteraceae</taxon>
        <taxon>Qipengyuania</taxon>
    </lineage>
</organism>
<protein>
    <recommendedName>
        <fullName evidence="4">DUF2282 domain-containing protein</fullName>
    </recommendedName>
</protein>
<sequence>MRANFMATGLAASAALFALGTMAGATSPPAGSTGKAIGKDDVVHCYGINSCKGQADCKTSLNACKGQNSCKGHGFKALAASSCLVKGGVIGDLS</sequence>
<comment type="caution">
    <text evidence="2">The sequence shown here is derived from an EMBL/GenBank/DDBJ whole genome shotgun (WGS) entry which is preliminary data.</text>
</comment>
<dbReference type="EMBL" id="WTYA01000010">
    <property type="protein sequence ID" value="MXP29718.1"/>
    <property type="molecule type" value="Genomic_DNA"/>
</dbReference>
<dbReference type="Proteomes" id="UP000439780">
    <property type="component" value="Unassembled WGS sequence"/>
</dbReference>
<name>A0A845AS56_9SPHN</name>
<feature type="chain" id="PRO_5032483364" description="DUF2282 domain-containing protein" evidence="1">
    <location>
        <begin position="26"/>
        <end position="94"/>
    </location>
</feature>
<dbReference type="RefSeq" id="WP_160754012.1">
    <property type="nucleotide sequence ID" value="NZ_WTYA01000010.1"/>
</dbReference>
<dbReference type="AlphaFoldDB" id="A0A845AS56"/>
<evidence type="ECO:0000313" key="2">
    <source>
        <dbReference type="EMBL" id="MXP29718.1"/>
    </source>
</evidence>
<dbReference type="OrthoDB" id="5616300at2"/>
<keyword evidence="3" id="KW-1185">Reference proteome</keyword>